<dbReference type="GO" id="GO:0016829">
    <property type="term" value="F:lyase activity"/>
    <property type="evidence" value="ECO:0007669"/>
    <property type="project" value="UniProtKB-KW"/>
</dbReference>
<dbReference type="InterPro" id="IPR002762">
    <property type="entry name" value="CbiX-like"/>
</dbReference>
<evidence type="ECO:0000313" key="3">
    <source>
        <dbReference type="EMBL" id="BEH00897.1"/>
    </source>
</evidence>
<reference evidence="3" key="1">
    <citation type="journal article" date="2024" name="Int. J. Syst. Evol. Microbiol.">
        <title>Brooklawnia propionicigenes sp. nov., a facultatively anaerobic, propionate-producing bacterium isolated from a methanogenic reactor treating waste from cattle farms.</title>
        <authorList>
            <person name="Akita Y."/>
            <person name="Ueki A."/>
            <person name="Tonouchi A."/>
            <person name="Sugawara Y."/>
            <person name="Honma S."/>
            <person name="Kaku N."/>
            <person name="Ueki K."/>
        </authorList>
    </citation>
    <scope>NUCLEOTIDE SEQUENCE</scope>
    <source>
        <strain evidence="3">SH051</strain>
    </source>
</reference>
<evidence type="ECO:0000256" key="2">
    <source>
        <dbReference type="ARBA" id="ARBA00023239"/>
    </source>
</evidence>
<keyword evidence="2" id="KW-0456">Lyase</keyword>
<dbReference type="SUPFAM" id="SSF53800">
    <property type="entry name" value="Chelatase"/>
    <property type="match status" value="1"/>
</dbReference>
<name>A0AAN0MEB2_9ACTN</name>
<gene>
    <name evidence="3" type="ORF">brsh051_01780</name>
</gene>
<dbReference type="Gene3D" id="3.40.50.1400">
    <property type="match status" value="2"/>
</dbReference>
<keyword evidence="1" id="KW-0479">Metal-binding</keyword>
<evidence type="ECO:0000313" key="4">
    <source>
        <dbReference type="Proteomes" id="UP001431656"/>
    </source>
</evidence>
<dbReference type="GO" id="GO:0046872">
    <property type="term" value="F:metal ion binding"/>
    <property type="evidence" value="ECO:0007669"/>
    <property type="project" value="UniProtKB-KW"/>
</dbReference>
<proteinExistence type="predicted"/>
<dbReference type="RefSeq" id="WP_286266678.1">
    <property type="nucleotide sequence ID" value="NZ_AP028056.1"/>
</dbReference>
<sequence length="266" mass="28131">MSAPALVLLAQGTTDSRVEQVYHTLRHELQSQRPTISIHLAFADSCPPTGPQVIGALANRGVDEVVLVPLDLSRVCGPTDTMAGVLTAVRHHRPDVKSAMARPIGPAIELLNVLDLRLRNALSTVHATELDGLVLLTPTWGDTRGAGLIARRARQWATHHKLPVLVAHSDGSGPDVAAAIASLRHIGRRNIAVGSLFISPTELYRQQAELALASGALAVSAPLGADPLLGELAMARYSFAAMELLDDVTISQTDEADLEASASQAL</sequence>
<dbReference type="Pfam" id="PF01903">
    <property type="entry name" value="CbiX"/>
    <property type="match status" value="1"/>
</dbReference>
<accession>A0AAN0MEB2</accession>
<organism evidence="3 4">
    <name type="scientific">Brooklawnia propionicigenes</name>
    <dbReference type="NCBI Taxonomy" id="3041175"/>
    <lineage>
        <taxon>Bacteria</taxon>
        <taxon>Bacillati</taxon>
        <taxon>Actinomycetota</taxon>
        <taxon>Actinomycetes</taxon>
        <taxon>Propionibacteriales</taxon>
        <taxon>Propionibacteriaceae</taxon>
        <taxon>Brooklawnia</taxon>
    </lineage>
</organism>
<keyword evidence="4" id="KW-1185">Reference proteome</keyword>
<dbReference type="EMBL" id="AP028056">
    <property type="protein sequence ID" value="BEH00897.1"/>
    <property type="molecule type" value="Genomic_DNA"/>
</dbReference>
<dbReference type="KEGG" id="broo:brsh051_01780"/>
<protein>
    <submittedName>
        <fullName evidence="3">Sirohydrochlorin chelatase</fullName>
    </submittedName>
</protein>
<dbReference type="AlphaFoldDB" id="A0AAN0MEB2"/>
<evidence type="ECO:0000256" key="1">
    <source>
        <dbReference type="ARBA" id="ARBA00022723"/>
    </source>
</evidence>
<dbReference type="Proteomes" id="UP001431656">
    <property type="component" value="Chromosome"/>
</dbReference>